<sequence>MPKQIQEYRRSFRPFIRTSDIRHYTSSRTLPSAGVTSAAVDLSPPSITCTTRLFYLVESYTMTVLRSRDTLSAVSAKSSKPMAVENRLLEPRTPLKTLDYVAQLSNSTSPVSGSLDLASGPPLSLESGAGTFMYSDSGNVRRRSARLTKNLGILECSESVGVVNGKRKKVEFEVEGNSSSDESDGNLGRKVLDFELGVDKSGGLPGSSMTGLCFQNLDDGLDKLVADKEEASNVGGASKLGLGNDLRAGEIDTLNNKKRQKKLCVDSKISGLKLIGKDEVGEQFLTLRSGKNAVKRGIKTDTSAGNLLGGTRSGKQSGIELGCNIVKTRSRASLKEVNNDGCMEQKVTRANNGKGKAGRQTSVIGDTLSLNLKDGVNADKTAVGSETVKKTRGGENKAEKGKMKLVDNNFVYDDISISNLQMEDVHERNFSDTIHHEENAAALDESPGKEADVGPSDGRRVYRERFRNVARRNASRFAHFSAHDELGNRSNDAERRQIPLSEADSGTYDWPGPFSTAMKIIKDRRTKEKEWQHVTSTAKTESAELTWVPRNLENFNCHKNLAPSLHDLCLQILAKNADAITSLECVPDVVRHKICWFLCDHRKMDSHFLELLVCESPTEICLKDCSWLSEELFSKIFESCNTSKLTVLQLDHCGVCMPDYVLPATFAHSPNSLPALTSVSLKGAYRLSDTGLSSLVSSGPSLKSVDLSQCPLVTAEGILCLSNSLRSVLRELYIDHCQGVDAMVSLPGLLELENLEVLSVAGIHTVCDDFVCEVVSVHGCRLKHLGLADCIELTDYSLEVIGNTCTGLRAIDLSNLCNLTDVAIGHLANGCKEVHMLRFCRNAFSDEAIAAYIDIRGTSLKDLSLNNVIKVSNNTALSVSRNCKNLLTLDLSWCRNMTNEALGLIVDSCSSLEILKLFGCTQVTNLFLEGHSNPRVELIGLKMTPLFKHINVPDFQQGPLRS</sequence>
<reference evidence="1 2" key="1">
    <citation type="journal article" date="2015" name="Proc. Natl. Acad. Sci. U.S.A.">
        <title>The resurrection genome of Boea hygrometrica: A blueprint for survival of dehydration.</title>
        <authorList>
            <person name="Xiao L."/>
            <person name="Yang G."/>
            <person name="Zhang L."/>
            <person name="Yang X."/>
            <person name="Zhao S."/>
            <person name="Ji Z."/>
            <person name="Zhou Q."/>
            <person name="Hu M."/>
            <person name="Wang Y."/>
            <person name="Chen M."/>
            <person name="Xu Y."/>
            <person name="Jin H."/>
            <person name="Xiao X."/>
            <person name="Hu G."/>
            <person name="Bao F."/>
            <person name="Hu Y."/>
            <person name="Wan P."/>
            <person name="Li L."/>
            <person name="Deng X."/>
            <person name="Kuang T."/>
            <person name="Xiang C."/>
            <person name="Zhu J.K."/>
            <person name="Oliver M.J."/>
            <person name="He Y."/>
        </authorList>
    </citation>
    <scope>NUCLEOTIDE SEQUENCE [LARGE SCALE GENOMIC DNA]</scope>
    <source>
        <strain evidence="2">cv. XS01</strain>
    </source>
</reference>
<name>A0A2Z7DF15_9LAMI</name>
<dbReference type="PANTHER" id="PTHR13318:SF101">
    <property type="entry name" value="F-BOX_LRR PROTEIN"/>
    <property type="match status" value="1"/>
</dbReference>
<dbReference type="InterPro" id="IPR006553">
    <property type="entry name" value="Leu-rich_rpt_Cys-con_subtyp"/>
</dbReference>
<dbReference type="GO" id="GO:0031146">
    <property type="term" value="P:SCF-dependent proteasomal ubiquitin-dependent protein catabolic process"/>
    <property type="evidence" value="ECO:0007669"/>
    <property type="project" value="TreeGrafter"/>
</dbReference>
<dbReference type="PANTHER" id="PTHR13318">
    <property type="entry name" value="PARTNER OF PAIRED, ISOFORM B-RELATED"/>
    <property type="match status" value="1"/>
</dbReference>
<keyword evidence="2" id="KW-1185">Reference proteome</keyword>
<dbReference type="GO" id="GO:0019005">
    <property type="term" value="C:SCF ubiquitin ligase complex"/>
    <property type="evidence" value="ECO:0007669"/>
    <property type="project" value="TreeGrafter"/>
</dbReference>
<evidence type="ECO:0000313" key="2">
    <source>
        <dbReference type="Proteomes" id="UP000250235"/>
    </source>
</evidence>
<dbReference type="SUPFAM" id="SSF52047">
    <property type="entry name" value="RNI-like"/>
    <property type="match status" value="1"/>
</dbReference>
<evidence type="ECO:0000313" key="1">
    <source>
        <dbReference type="EMBL" id="KZV57406.1"/>
    </source>
</evidence>
<dbReference type="AlphaFoldDB" id="A0A2Z7DF15"/>
<proteinExistence type="predicted"/>
<dbReference type="Gene3D" id="3.80.10.10">
    <property type="entry name" value="Ribonuclease Inhibitor"/>
    <property type="match status" value="3"/>
</dbReference>
<protein>
    <submittedName>
        <fullName evidence="1">Uncharacterized protein</fullName>
    </submittedName>
</protein>
<dbReference type="Proteomes" id="UP000250235">
    <property type="component" value="Unassembled WGS sequence"/>
</dbReference>
<gene>
    <name evidence="1" type="ORF">F511_35156</name>
</gene>
<accession>A0A2Z7DF15</accession>
<dbReference type="EMBL" id="KQ987298">
    <property type="protein sequence ID" value="KZV57406.1"/>
    <property type="molecule type" value="Genomic_DNA"/>
</dbReference>
<dbReference type="InterPro" id="IPR032675">
    <property type="entry name" value="LRR_dom_sf"/>
</dbReference>
<organism evidence="1 2">
    <name type="scientific">Dorcoceras hygrometricum</name>
    <dbReference type="NCBI Taxonomy" id="472368"/>
    <lineage>
        <taxon>Eukaryota</taxon>
        <taxon>Viridiplantae</taxon>
        <taxon>Streptophyta</taxon>
        <taxon>Embryophyta</taxon>
        <taxon>Tracheophyta</taxon>
        <taxon>Spermatophyta</taxon>
        <taxon>Magnoliopsida</taxon>
        <taxon>eudicotyledons</taxon>
        <taxon>Gunneridae</taxon>
        <taxon>Pentapetalae</taxon>
        <taxon>asterids</taxon>
        <taxon>lamiids</taxon>
        <taxon>Lamiales</taxon>
        <taxon>Gesneriaceae</taxon>
        <taxon>Didymocarpoideae</taxon>
        <taxon>Trichosporeae</taxon>
        <taxon>Loxocarpinae</taxon>
        <taxon>Dorcoceras</taxon>
    </lineage>
</organism>
<dbReference type="SMART" id="SM00367">
    <property type="entry name" value="LRR_CC"/>
    <property type="match status" value="6"/>
</dbReference>
<dbReference type="OrthoDB" id="10257471at2759"/>